<dbReference type="PANTHER" id="PTHR32303:SF10">
    <property type="entry name" value="OUTER MEMBRANE PROTEIN ASSEMBLY FACTOR BAMB"/>
    <property type="match status" value="1"/>
</dbReference>
<comment type="caution">
    <text evidence="1">The sequence shown here is derived from an EMBL/GenBank/DDBJ whole genome shotgun (WGS) entry which is preliminary data.</text>
</comment>
<gene>
    <name evidence="1" type="ORF">RJ641_005811</name>
</gene>
<evidence type="ECO:0000313" key="1">
    <source>
        <dbReference type="EMBL" id="KAK6927220.1"/>
    </source>
</evidence>
<dbReference type="Proteomes" id="UP001370490">
    <property type="component" value="Unassembled WGS sequence"/>
</dbReference>
<sequence>MSNLEHFRMEFSHIQRNFTEGSSIEECCTFRGSVAKLNARIGVIVWQTFMLPDNNGSRGEYTGAAVWGSSPSIDINHNQVTGNLFSAPQRILQCQEEENNQTVPTHPD</sequence>
<dbReference type="AlphaFoldDB" id="A0AAN8V469"/>
<organism evidence="1 2">
    <name type="scientific">Dillenia turbinata</name>
    <dbReference type="NCBI Taxonomy" id="194707"/>
    <lineage>
        <taxon>Eukaryota</taxon>
        <taxon>Viridiplantae</taxon>
        <taxon>Streptophyta</taxon>
        <taxon>Embryophyta</taxon>
        <taxon>Tracheophyta</taxon>
        <taxon>Spermatophyta</taxon>
        <taxon>Magnoliopsida</taxon>
        <taxon>eudicotyledons</taxon>
        <taxon>Gunneridae</taxon>
        <taxon>Pentapetalae</taxon>
        <taxon>Dilleniales</taxon>
        <taxon>Dilleniaceae</taxon>
        <taxon>Dillenia</taxon>
    </lineage>
</organism>
<protein>
    <submittedName>
        <fullName evidence="1">Uncharacterized protein</fullName>
    </submittedName>
</protein>
<proteinExistence type="predicted"/>
<accession>A0AAN8V469</accession>
<dbReference type="EMBL" id="JBAMMX010000014">
    <property type="protein sequence ID" value="KAK6927220.1"/>
    <property type="molecule type" value="Genomic_DNA"/>
</dbReference>
<reference evidence="1 2" key="1">
    <citation type="submission" date="2023-12" db="EMBL/GenBank/DDBJ databases">
        <title>A high-quality genome assembly for Dillenia turbinata (Dilleniales).</title>
        <authorList>
            <person name="Chanderbali A."/>
        </authorList>
    </citation>
    <scope>NUCLEOTIDE SEQUENCE [LARGE SCALE GENOMIC DNA]</scope>
    <source>
        <strain evidence="1">LSX21</strain>
        <tissue evidence="1">Leaf</tissue>
    </source>
</reference>
<keyword evidence="2" id="KW-1185">Reference proteome</keyword>
<dbReference type="PANTHER" id="PTHR32303">
    <property type="entry name" value="QUINOPROTEIN ALCOHOL DEHYDROGENASE (CYTOCHROME C)"/>
    <property type="match status" value="1"/>
</dbReference>
<name>A0AAN8V469_9MAGN</name>
<evidence type="ECO:0000313" key="2">
    <source>
        <dbReference type="Proteomes" id="UP001370490"/>
    </source>
</evidence>